<gene>
    <name evidence="2" type="ORF">FM996_21775</name>
</gene>
<dbReference type="InterPro" id="IPR014982">
    <property type="entry name" value="GSCFA"/>
</dbReference>
<dbReference type="Proteomes" id="UP000316781">
    <property type="component" value="Unassembled WGS sequence"/>
</dbReference>
<organism evidence="2 3">
    <name type="scientific">Methylosinus sporium</name>
    <dbReference type="NCBI Taxonomy" id="428"/>
    <lineage>
        <taxon>Bacteria</taxon>
        <taxon>Pseudomonadati</taxon>
        <taxon>Pseudomonadota</taxon>
        <taxon>Alphaproteobacteria</taxon>
        <taxon>Hyphomicrobiales</taxon>
        <taxon>Methylocystaceae</taxon>
        <taxon>Methylosinus</taxon>
    </lineage>
</organism>
<dbReference type="Pfam" id="PF08885">
    <property type="entry name" value="GSCFA"/>
    <property type="match status" value="1"/>
</dbReference>
<protein>
    <submittedName>
        <fullName evidence="2">GSCFA domain-containing protein</fullName>
    </submittedName>
</protein>
<reference evidence="2 3" key="1">
    <citation type="submission" date="2019-07" db="EMBL/GenBank/DDBJ databases">
        <title>Ln-dependent methylotrophs.</title>
        <authorList>
            <person name="Tani A."/>
        </authorList>
    </citation>
    <scope>NUCLEOTIDE SEQUENCE [LARGE SCALE GENOMIC DNA]</scope>
    <source>
        <strain evidence="2 3">SM89A</strain>
    </source>
</reference>
<comment type="caution">
    <text evidence="2">The sequence shown here is derived from an EMBL/GenBank/DDBJ whole genome shotgun (WGS) entry which is preliminary data.</text>
</comment>
<feature type="domain" description="GSCFA" evidence="1">
    <location>
        <begin position="40"/>
        <end position="309"/>
    </location>
</feature>
<proteinExistence type="predicted"/>
<evidence type="ECO:0000313" key="2">
    <source>
        <dbReference type="EMBL" id="TRL20664.1"/>
    </source>
</evidence>
<sequence length="359" mass="39839">MSPYSGLEGRSFWKTGVVEKHPLELEDIYIKKFEIGRSERIATAGSCFAQHIANRMRIRGFQVLDAEPPPPGLDTKAAQQFGFELYSARYGNVYTVRQLLQLIQECSGLRAPLVGVWEKDDRFYDALRPSVEPEGLYTPEAVAAHRSQHLERVRSMLERTDLLVFTLGLTEGWIHREDGTVYPTAPGTIVGSYDPASYAFKNFNYEEILQDFLELRSLLKTIKNDIRFILTVSPVPLTATASGAHVLAATVYSKSVLRAVAGYLATSFPDIDYFPSYEIIAGAPARGFFYESNLRSISAAGVDVVMRAFFRQHGGVDVNSADAPKTSNDDMRSALSGVDKINALQEAFCDDVLLEAFAP</sequence>
<evidence type="ECO:0000259" key="1">
    <source>
        <dbReference type="Pfam" id="PF08885"/>
    </source>
</evidence>
<dbReference type="EMBL" id="VJMF01000152">
    <property type="protein sequence ID" value="TRL20664.1"/>
    <property type="molecule type" value="Genomic_DNA"/>
</dbReference>
<name>A0A549SCE6_METSR</name>
<accession>A0A549SCE6</accession>
<evidence type="ECO:0000313" key="3">
    <source>
        <dbReference type="Proteomes" id="UP000316781"/>
    </source>
</evidence>
<dbReference type="AlphaFoldDB" id="A0A549SCE6"/>